<gene>
    <name evidence="2" type="ORF">H8S64_07990</name>
</gene>
<sequence>MIVLICVIAIFLILAILLLCGKGAFLIAGYNTMTKEEKEKYDSKALCKSTGKLILSLVLCMLFILAADIFNLSYLSLTGGIGIPLCIIFYLIHTRGGEKFRK</sequence>
<dbReference type="Pfam" id="PF12650">
    <property type="entry name" value="DUF3784"/>
    <property type="match status" value="1"/>
</dbReference>
<evidence type="ECO:0000313" key="3">
    <source>
        <dbReference type="Proteomes" id="UP000646484"/>
    </source>
</evidence>
<keyword evidence="3" id="KW-1185">Reference proteome</keyword>
<dbReference type="EMBL" id="JACOOH010000003">
    <property type="protein sequence ID" value="MBC5621036.1"/>
    <property type="molecule type" value="Genomic_DNA"/>
</dbReference>
<keyword evidence="1" id="KW-0812">Transmembrane</keyword>
<accession>A0ABR7CZE0</accession>
<organism evidence="2 3">
    <name type="scientific">Butyricimonas hominis</name>
    <dbReference type="NCBI Taxonomy" id="2763032"/>
    <lineage>
        <taxon>Bacteria</taxon>
        <taxon>Pseudomonadati</taxon>
        <taxon>Bacteroidota</taxon>
        <taxon>Bacteroidia</taxon>
        <taxon>Bacteroidales</taxon>
        <taxon>Odoribacteraceae</taxon>
        <taxon>Butyricimonas</taxon>
    </lineage>
</organism>
<comment type="caution">
    <text evidence="2">The sequence shown here is derived from an EMBL/GenBank/DDBJ whole genome shotgun (WGS) entry which is preliminary data.</text>
</comment>
<evidence type="ECO:0000313" key="2">
    <source>
        <dbReference type="EMBL" id="MBC5621036.1"/>
    </source>
</evidence>
<keyword evidence="1" id="KW-0472">Membrane</keyword>
<feature type="transmembrane region" description="Helical" evidence="1">
    <location>
        <begin position="73"/>
        <end position="92"/>
    </location>
</feature>
<keyword evidence="1" id="KW-1133">Transmembrane helix</keyword>
<feature type="transmembrane region" description="Helical" evidence="1">
    <location>
        <begin position="6"/>
        <end position="28"/>
    </location>
</feature>
<protein>
    <submittedName>
        <fullName evidence="2">DUF3784 domain-containing protein</fullName>
    </submittedName>
</protein>
<feature type="transmembrane region" description="Helical" evidence="1">
    <location>
        <begin position="49"/>
        <end position="67"/>
    </location>
</feature>
<dbReference type="RefSeq" id="WP_186975666.1">
    <property type="nucleotide sequence ID" value="NZ_JACOOH010000003.1"/>
</dbReference>
<evidence type="ECO:0000256" key="1">
    <source>
        <dbReference type="SAM" id="Phobius"/>
    </source>
</evidence>
<dbReference type="InterPro" id="IPR017259">
    <property type="entry name" value="UCP037672"/>
</dbReference>
<reference evidence="2 3" key="1">
    <citation type="submission" date="2020-08" db="EMBL/GenBank/DDBJ databases">
        <title>Genome public.</title>
        <authorList>
            <person name="Liu C."/>
            <person name="Sun Q."/>
        </authorList>
    </citation>
    <scope>NUCLEOTIDE SEQUENCE [LARGE SCALE GENOMIC DNA]</scope>
    <source>
        <strain evidence="2 3">NSJ-56</strain>
    </source>
</reference>
<name>A0ABR7CZE0_9BACT</name>
<proteinExistence type="predicted"/>
<dbReference type="Proteomes" id="UP000646484">
    <property type="component" value="Unassembled WGS sequence"/>
</dbReference>